<evidence type="ECO:0000313" key="2">
    <source>
        <dbReference type="Proteomes" id="UP000070444"/>
    </source>
</evidence>
<sequence length="199" mass="23394">MNNIIKISWELIFINNDEFKMYLSINDLKELSMTSSITRLKIKPKLYSNFFISNNINTLVIEELENLDIKPDNFINNLYELQVDETNNFFNKNLQRFLPYTNSVNIGFFAKDYHLLEVSILLPKLKSLSLSNTTLTYDTFKFALSNLSNLEILIVKSASFTHYTNQYLITQVKLPDTLKYINWSDTRYYINGLEKTISH</sequence>
<reference evidence="1 2" key="1">
    <citation type="journal article" date="2015" name="Genome Biol. Evol.">
        <title>Phylogenomic analyses indicate that early fungi evolved digesting cell walls of algal ancestors of land plants.</title>
        <authorList>
            <person name="Chang Y."/>
            <person name="Wang S."/>
            <person name="Sekimoto S."/>
            <person name="Aerts A.L."/>
            <person name="Choi C."/>
            <person name="Clum A."/>
            <person name="LaButti K.M."/>
            <person name="Lindquist E.A."/>
            <person name="Yee Ngan C."/>
            <person name="Ohm R.A."/>
            <person name="Salamov A.A."/>
            <person name="Grigoriev I.V."/>
            <person name="Spatafora J.W."/>
            <person name="Berbee M.L."/>
        </authorList>
    </citation>
    <scope>NUCLEOTIDE SEQUENCE [LARGE SCALE GENOMIC DNA]</scope>
    <source>
        <strain evidence="1 2">NRRL 28638</strain>
    </source>
</reference>
<proteinExistence type="predicted"/>
<evidence type="ECO:0000313" key="1">
    <source>
        <dbReference type="EMBL" id="KXN67224.1"/>
    </source>
</evidence>
<name>A0A137NX56_CONC2</name>
<gene>
    <name evidence="1" type="ORF">CONCODRAFT_167658</name>
</gene>
<dbReference type="EMBL" id="KQ964650">
    <property type="protein sequence ID" value="KXN67224.1"/>
    <property type="molecule type" value="Genomic_DNA"/>
</dbReference>
<organism evidence="1 2">
    <name type="scientific">Conidiobolus coronatus (strain ATCC 28846 / CBS 209.66 / NRRL 28638)</name>
    <name type="common">Delacroixia coronata</name>
    <dbReference type="NCBI Taxonomy" id="796925"/>
    <lineage>
        <taxon>Eukaryota</taxon>
        <taxon>Fungi</taxon>
        <taxon>Fungi incertae sedis</taxon>
        <taxon>Zoopagomycota</taxon>
        <taxon>Entomophthoromycotina</taxon>
        <taxon>Entomophthoromycetes</taxon>
        <taxon>Entomophthorales</taxon>
        <taxon>Ancylistaceae</taxon>
        <taxon>Conidiobolus</taxon>
    </lineage>
</organism>
<dbReference type="Proteomes" id="UP000070444">
    <property type="component" value="Unassembled WGS sequence"/>
</dbReference>
<accession>A0A137NX56</accession>
<dbReference type="AlphaFoldDB" id="A0A137NX56"/>
<keyword evidence="2" id="KW-1185">Reference proteome</keyword>
<evidence type="ECO:0008006" key="3">
    <source>
        <dbReference type="Google" id="ProtNLM"/>
    </source>
</evidence>
<protein>
    <recommendedName>
        <fullName evidence="3">F-box domain-containing protein</fullName>
    </recommendedName>
</protein>